<dbReference type="EMBL" id="JADNYJ010000101">
    <property type="protein sequence ID" value="KAF8885576.1"/>
    <property type="molecule type" value="Genomic_DNA"/>
</dbReference>
<feature type="transmembrane region" description="Helical" evidence="1">
    <location>
        <begin position="45"/>
        <end position="62"/>
    </location>
</feature>
<sequence length="133" mass="14517">MPRSLARGFPQKFLVQIEMTFEIDLADLGQASAACALLCSSTSTIQLAVACSFSLVFMPCIVDQGYAEMKNFEVVAWIWLAAALTVVFFGLNQGGSAAPNALCRRILNRNVINRDIYKFGPSRVTTLIAYGTK</sequence>
<dbReference type="Proteomes" id="UP000724874">
    <property type="component" value="Unassembled WGS sequence"/>
</dbReference>
<evidence type="ECO:0000256" key="1">
    <source>
        <dbReference type="SAM" id="Phobius"/>
    </source>
</evidence>
<comment type="caution">
    <text evidence="2">The sequence shown here is derived from an EMBL/GenBank/DDBJ whole genome shotgun (WGS) entry which is preliminary data.</text>
</comment>
<evidence type="ECO:0000313" key="3">
    <source>
        <dbReference type="Proteomes" id="UP000724874"/>
    </source>
</evidence>
<accession>A0A9P5NHJ2</accession>
<evidence type="ECO:0000313" key="2">
    <source>
        <dbReference type="EMBL" id="KAF8885576.1"/>
    </source>
</evidence>
<proteinExistence type="predicted"/>
<dbReference type="AlphaFoldDB" id="A0A9P5NHJ2"/>
<name>A0A9P5NHJ2_GYMJU</name>
<reference evidence="2" key="1">
    <citation type="submission" date="2020-11" db="EMBL/GenBank/DDBJ databases">
        <authorList>
            <consortium name="DOE Joint Genome Institute"/>
            <person name="Ahrendt S."/>
            <person name="Riley R."/>
            <person name="Andreopoulos W."/>
            <person name="LaButti K."/>
            <person name="Pangilinan J."/>
            <person name="Ruiz-duenas F.J."/>
            <person name="Barrasa J.M."/>
            <person name="Sanchez-Garcia M."/>
            <person name="Camarero S."/>
            <person name="Miyauchi S."/>
            <person name="Serrano A."/>
            <person name="Linde D."/>
            <person name="Babiker R."/>
            <person name="Drula E."/>
            <person name="Ayuso-Fernandez I."/>
            <person name="Pacheco R."/>
            <person name="Padilla G."/>
            <person name="Ferreira P."/>
            <person name="Barriuso J."/>
            <person name="Kellner H."/>
            <person name="Castanera R."/>
            <person name="Alfaro M."/>
            <person name="Ramirez L."/>
            <person name="Pisabarro A.G."/>
            <person name="Kuo A."/>
            <person name="Tritt A."/>
            <person name="Lipzen A."/>
            <person name="He G."/>
            <person name="Yan M."/>
            <person name="Ng V."/>
            <person name="Cullen D."/>
            <person name="Martin F."/>
            <person name="Rosso M.-N."/>
            <person name="Henrissat B."/>
            <person name="Hibbett D."/>
            <person name="Martinez A.T."/>
            <person name="Grigoriev I.V."/>
        </authorList>
    </citation>
    <scope>NUCLEOTIDE SEQUENCE</scope>
    <source>
        <strain evidence="2">AH 44721</strain>
    </source>
</reference>
<protein>
    <submittedName>
        <fullName evidence="2">Uncharacterized protein</fullName>
    </submittedName>
</protein>
<organism evidence="2 3">
    <name type="scientific">Gymnopilus junonius</name>
    <name type="common">Spectacular rustgill mushroom</name>
    <name type="synonym">Gymnopilus spectabilis subsp. junonius</name>
    <dbReference type="NCBI Taxonomy" id="109634"/>
    <lineage>
        <taxon>Eukaryota</taxon>
        <taxon>Fungi</taxon>
        <taxon>Dikarya</taxon>
        <taxon>Basidiomycota</taxon>
        <taxon>Agaricomycotina</taxon>
        <taxon>Agaricomycetes</taxon>
        <taxon>Agaricomycetidae</taxon>
        <taxon>Agaricales</taxon>
        <taxon>Agaricineae</taxon>
        <taxon>Hymenogastraceae</taxon>
        <taxon>Gymnopilus</taxon>
    </lineage>
</organism>
<feature type="transmembrane region" description="Helical" evidence="1">
    <location>
        <begin position="74"/>
        <end position="91"/>
    </location>
</feature>
<gene>
    <name evidence="2" type="ORF">CPB84DRAFT_1750161</name>
</gene>
<keyword evidence="3" id="KW-1185">Reference proteome</keyword>
<keyword evidence="1" id="KW-1133">Transmembrane helix</keyword>
<keyword evidence="1" id="KW-0812">Transmembrane</keyword>
<keyword evidence="1" id="KW-0472">Membrane</keyword>